<keyword evidence="2" id="KW-1185">Reference proteome</keyword>
<reference evidence="1 2" key="1">
    <citation type="submission" date="2020-02" db="EMBL/GenBank/DDBJ databases">
        <title>Draft genome sequence of Haematococcus lacustris strain NIES-144.</title>
        <authorList>
            <person name="Morimoto D."/>
            <person name="Nakagawa S."/>
            <person name="Yoshida T."/>
            <person name="Sawayama S."/>
        </authorList>
    </citation>
    <scope>NUCLEOTIDE SEQUENCE [LARGE SCALE GENOMIC DNA]</scope>
    <source>
        <strain evidence="1 2">NIES-144</strain>
    </source>
</reference>
<name>A0A6A0AAA9_HAELA</name>
<proteinExistence type="predicted"/>
<dbReference type="EMBL" id="BLLF01004498">
    <property type="protein sequence ID" value="GFH29729.1"/>
    <property type="molecule type" value="Genomic_DNA"/>
</dbReference>
<dbReference type="AlphaFoldDB" id="A0A6A0AAA9"/>
<gene>
    <name evidence="1" type="ORF">HaLaN_28441</name>
</gene>
<sequence>MWADGACWRGHEDLHLTFAARTRAALLRHNLTSLFVMAHPKIRPFVSEQLLKALGWSAAVCCLQEGLRPTFMDETQLAGLAGCSDRSSTFLALVEMQVAVHASVLLGTAASSITETVVYERLSLGMTSNEYLVE</sequence>
<evidence type="ECO:0000313" key="2">
    <source>
        <dbReference type="Proteomes" id="UP000485058"/>
    </source>
</evidence>
<dbReference type="Gene3D" id="3.40.50.11350">
    <property type="match status" value="1"/>
</dbReference>
<dbReference type="Proteomes" id="UP000485058">
    <property type="component" value="Unassembled WGS sequence"/>
</dbReference>
<comment type="caution">
    <text evidence="1">The sequence shown here is derived from an EMBL/GenBank/DDBJ whole genome shotgun (WGS) entry which is preliminary data.</text>
</comment>
<protein>
    <submittedName>
        <fullName evidence="1">Uncharacterized protein</fullName>
    </submittedName>
</protein>
<evidence type="ECO:0000313" key="1">
    <source>
        <dbReference type="EMBL" id="GFH29729.1"/>
    </source>
</evidence>
<organism evidence="1 2">
    <name type="scientific">Haematococcus lacustris</name>
    <name type="common">Green alga</name>
    <name type="synonym">Haematococcus pluvialis</name>
    <dbReference type="NCBI Taxonomy" id="44745"/>
    <lineage>
        <taxon>Eukaryota</taxon>
        <taxon>Viridiplantae</taxon>
        <taxon>Chlorophyta</taxon>
        <taxon>core chlorophytes</taxon>
        <taxon>Chlorophyceae</taxon>
        <taxon>CS clade</taxon>
        <taxon>Chlamydomonadales</taxon>
        <taxon>Haematococcaceae</taxon>
        <taxon>Haematococcus</taxon>
    </lineage>
</organism>
<accession>A0A6A0AAA9</accession>